<name>G5A8P8_PHYSP</name>
<dbReference type="InParanoid" id="G5A8P8"/>
<evidence type="ECO:0000313" key="2">
    <source>
        <dbReference type="Proteomes" id="UP000002640"/>
    </source>
</evidence>
<dbReference type="Proteomes" id="UP000002640">
    <property type="component" value="Unassembled WGS sequence"/>
</dbReference>
<reference evidence="1 2" key="1">
    <citation type="journal article" date="2006" name="Science">
        <title>Phytophthora genome sequences uncover evolutionary origins and mechanisms of pathogenesis.</title>
        <authorList>
            <person name="Tyler B.M."/>
            <person name="Tripathy S."/>
            <person name="Zhang X."/>
            <person name="Dehal P."/>
            <person name="Jiang R.H."/>
            <person name="Aerts A."/>
            <person name="Arredondo F.D."/>
            <person name="Baxter L."/>
            <person name="Bensasson D."/>
            <person name="Beynon J.L."/>
            <person name="Chapman J."/>
            <person name="Damasceno C.M."/>
            <person name="Dorrance A.E."/>
            <person name="Dou D."/>
            <person name="Dickerman A.W."/>
            <person name="Dubchak I.L."/>
            <person name="Garbelotto M."/>
            <person name="Gijzen M."/>
            <person name="Gordon S.G."/>
            <person name="Govers F."/>
            <person name="Grunwald N.J."/>
            <person name="Huang W."/>
            <person name="Ivors K.L."/>
            <person name="Jones R.W."/>
            <person name="Kamoun S."/>
            <person name="Krampis K."/>
            <person name="Lamour K.H."/>
            <person name="Lee M.K."/>
            <person name="McDonald W.H."/>
            <person name="Medina M."/>
            <person name="Meijer H.J."/>
            <person name="Nordberg E.K."/>
            <person name="Maclean D.J."/>
            <person name="Ospina-Giraldo M.D."/>
            <person name="Morris P.F."/>
            <person name="Phuntumart V."/>
            <person name="Putnam N.H."/>
            <person name="Rash S."/>
            <person name="Rose J.K."/>
            <person name="Sakihama Y."/>
            <person name="Salamov A.A."/>
            <person name="Savidor A."/>
            <person name="Scheuring C.F."/>
            <person name="Smith B.M."/>
            <person name="Sobral B.W."/>
            <person name="Terry A."/>
            <person name="Torto-Alalibo T.A."/>
            <person name="Win J."/>
            <person name="Xu Z."/>
            <person name="Zhang H."/>
            <person name="Grigoriev I.V."/>
            <person name="Rokhsar D.S."/>
            <person name="Boore J.L."/>
        </authorList>
    </citation>
    <scope>NUCLEOTIDE SEQUENCE [LARGE SCALE GENOMIC DNA]</scope>
    <source>
        <strain evidence="1 2">P6497</strain>
    </source>
</reference>
<accession>G5A8P8</accession>
<dbReference type="EMBL" id="JH159161">
    <property type="protein sequence ID" value="EGZ08274.1"/>
    <property type="molecule type" value="Genomic_DNA"/>
</dbReference>
<dbReference type="KEGG" id="psoj:PHYSODRAFT_254050"/>
<dbReference type="OMA" id="WVERLMH"/>
<sequence length="198" mass="21563">MNPRPGGPGCSSTNMEPGMLELHTKMDGTINVYTVDHRDTGRSNRLNCVAAQAMTTAPPLGTDIDPKEVPSCAKDLLFKYGYLSAFSITSAATDISTFISDYTNGANTFVYGVSYDTSWVERLMHLNTPSMNGYILDSVQASSGVPTDKSNYMSTTDRDYGEVGEYFMGLCDRDAECKAHFPSANLSSTVHNRDPSHL</sequence>
<dbReference type="InterPro" id="IPR029058">
    <property type="entry name" value="AB_hydrolase_fold"/>
</dbReference>
<dbReference type="GeneID" id="20638451"/>
<dbReference type="AlphaFoldDB" id="G5A8P8"/>
<organism evidence="1 2">
    <name type="scientific">Phytophthora sojae (strain P6497)</name>
    <name type="common">Soybean stem and root rot agent</name>
    <name type="synonym">Phytophthora megasperma f. sp. glycines</name>
    <dbReference type="NCBI Taxonomy" id="1094619"/>
    <lineage>
        <taxon>Eukaryota</taxon>
        <taxon>Sar</taxon>
        <taxon>Stramenopiles</taxon>
        <taxon>Oomycota</taxon>
        <taxon>Peronosporomycetes</taxon>
        <taxon>Peronosporales</taxon>
        <taxon>Peronosporaceae</taxon>
        <taxon>Phytophthora</taxon>
    </lineage>
</organism>
<gene>
    <name evidence="1" type="ORF">PHYSODRAFT_254050</name>
</gene>
<keyword evidence="2" id="KW-1185">Reference proteome</keyword>
<dbReference type="RefSeq" id="XP_009536446.1">
    <property type="nucleotide sequence ID" value="XM_009538151.1"/>
</dbReference>
<proteinExistence type="predicted"/>
<dbReference type="SUPFAM" id="SSF53474">
    <property type="entry name" value="alpha/beta-Hydrolases"/>
    <property type="match status" value="1"/>
</dbReference>
<evidence type="ECO:0000313" key="1">
    <source>
        <dbReference type="EMBL" id="EGZ08274.1"/>
    </source>
</evidence>
<protein>
    <submittedName>
        <fullName evidence="1">Uncharacterized protein</fullName>
    </submittedName>
</protein>